<dbReference type="EMBL" id="QXGA01000952">
    <property type="protein sequence ID" value="KAE9134267.1"/>
    <property type="molecule type" value="Genomic_DNA"/>
</dbReference>
<evidence type="ECO:0000313" key="18">
    <source>
        <dbReference type="Proteomes" id="UP000460718"/>
    </source>
</evidence>
<reference evidence="12 13" key="1">
    <citation type="submission" date="2018-08" db="EMBL/GenBank/DDBJ databases">
        <title>Genomic investigation of the strawberry pathogen Phytophthora fragariae indicates pathogenicity is determined by transcriptional variation in three key races.</title>
        <authorList>
            <person name="Adams T.M."/>
            <person name="Armitage A.D."/>
            <person name="Sobczyk M.K."/>
            <person name="Bates H.J."/>
            <person name="Dunwell J.M."/>
            <person name="Nellist C.F."/>
            <person name="Harrison R.J."/>
        </authorList>
    </citation>
    <scope>NUCLEOTIDE SEQUENCE [LARGE SCALE GENOMIC DNA]</scope>
    <source>
        <strain evidence="10 14">A4</strain>
        <strain evidence="9 15">BC-1</strain>
        <strain evidence="8 19">BC-23</strain>
        <strain evidence="7 13">NOV-27</strain>
        <strain evidence="6 16">NOV-5</strain>
        <strain evidence="5 17">NOV-71</strain>
        <strain evidence="11 20">NOV-77</strain>
        <strain evidence="2 12">NOV-9</strain>
        <strain evidence="4 21">ONT-3</strain>
        <strain evidence="3 18">SCRP245</strain>
    </source>
</reference>
<evidence type="ECO:0000313" key="7">
    <source>
        <dbReference type="EMBL" id="KAE9178073.1"/>
    </source>
</evidence>
<gene>
    <name evidence="10" type="ORF">PF001_g24239</name>
    <name evidence="9" type="ORF">PF002_g17337</name>
    <name evidence="8" type="ORF">PF004_g24089</name>
    <name evidence="7" type="ORF">PF005_g24235</name>
    <name evidence="6" type="ORF">PF006_g14865</name>
    <name evidence="5" type="ORF">PF007_g4847</name>
    <name evidence="11" type="ORF">PF008_g15737</name>
    <name evidence="2" type="ORF">PF009_g6830</name>
    <name evidence="4" type="ORF">PF010_g15535</name>
    <name evidence="3" type="ORF">PF011_g24318</name>
</gene>
<evidence type="ECO:0000313" key="9">
    <source>
        <dbReference type="EMBL" id="KAE9215559.1"/>
    </source>
</evidence>
<dbReference type="AlphaFoldDB" id="A0A6A3FFQ6"/>
<dbReference type="Proteomes" id="UP000460718">
    <property type="component" value="Unassembled WGS sequence"/>
</dbReference>
<evidence type="ECO:0000313" key="20">
    <source>
        <dbReference type="Proteomes" id="UP000486351"/>
    </source>
</evidence>
<evidence type="ECO:0008006" key="22">
    <source>
        <dbReference type="Google" id="ProtNLM"/>
    </source>
</evidence>
<keyword evidence="13" id="KW-1185">Reference proteome</keyword>
<dbReference type="EMBL" id="QXGE01002621">
    <property type="protein sequence ID" value="KAE9280429.1"/>
    <property type="molecule type" value="Genomic_DNA"/>
</dbReference>
<dbReference type="EMBL" id="QXGF01000251">
    <property type="protein sequence ID" value="KAE8943446.1"/>
    <property type="molecule type" value="Genomic_DNA"/>
</dbReference>
<dbReference type="Proteomes" id="UP000440367">
    <property type="component" value="Unassembled WGS sequence"/>
</dbReference>
<dbReference type="EMBL" id="QXFZ01000160">
    <property type="protein sequence ID" value="KAE9129538.1"/>
    <property type="molecule type" value="Genomic_DNA"/>
</dbReference>
<evidence type="ECO:0000313" key="16">
    <source>
        <dbReference type="Proteomes" id="UP000440732"/>
    </source>
</evidence>
<dbReference type="EMBL" id="QXGD01001073">
    <property type="protein sequence ID" value="KAE9215559.1"/>
    <property type="molecule type" value="Genomic_DNA"/>
</dbReference>
<dbReference type="EMBL" id="QXFY01001039">
    <property type="protein sequence ID" value="KAE9330388.1"/>
    <property type="molecule type" value="Genomic_DNA"/>
</dbReference>
<evidence type="ECO:0000313" key="19">
    <source>
        <dbReference type="Proteomes" id="UP000476176"/>
    </source>
</evidence>
<accession>A0A6A3FFQ6</accession>
<evidence type="ECO:0000313" key="12">
    <source>
        <dbReference type="Proteomes" id="UP000429523"/>
    </source>
</evidence>
<evidence type="ECO:0000313" key="11">
    <source>
        <dbReference type="EMBL" id="KAE9330388.1"/>
    </source>
</evidence>
<keyword evidence="1" id="KW-0732">Signal</keyword>
<feature type="chain" id="PRO_5036163794" description="RxLR effector protein" evidence="1">
    <location>
        <begin position="25"/>
        <end position="66"/>
    </location>
</feature>
<evidence type="ECO:0000313" key="6">
    <source>
        <dbReference type="EMBL" id="KAE9134267.1"/>
    </source>
</evidence>
<evidence type="ECO:0000313" key="4">
    <source>
        <dbReference type="EMBL" id="KAE9098498.1"/>
    </source>
</evidence>
<organism evidence="2 12">
    <name type="scientific">Phytophthora fragariae</name>
    <dbReference type="NCBI Taxonomy" id="53985"/>
    <lineage>
        <taxon>Eukaryota</taxon>
        <taxon>Sar</taxon>
        <taxon>Stramenopiles</taxon>
        <taxon>Oomycota</taxon>
        <taxon>Peronosporomycetes</taxon>
        <taxon>Peronosporales</taxon>
        <taxon>Peronosporaceae</taxon>
        <taxon>Phytophthora</taxon>
    </lineage>
</organism>
<dbReference type="Proteomes" id="UP000441208">
    <property type="component" value="Unassembled WGS sequence"/>
</dbReference>
<evidence type="ECO:0000313" key="5">
    <source>
        <dbReference type="EMBL" id="KAE9129538.1"/>
    </source>
</evidence>
<protein>
    <recommendedName>
        <fullName evidence="22">RxLR effector protein</fullName>
    </recommendedName>
</protein>
<dbReference type="EMBL" id="QXFW01002741">
    <property type="protein sequence ID" value="KAE8975810.1"/>
    <property type="molecule type" value="Genomic_DNA"/>
</dbReference>
<dbReference type="Proteomes" id="UP000476176">
    <property type="component" value="Unassembled WGS sequence"/>
</dbReference>
<name>A0A6A3FFQ6_9STRA</name>
<evidence type="ECO:0000256" key="1">
    <source>
        <dbReference type="SAM" id="SignalP"/>
    </source>
</evidence>
<evidence type="ECO:0000313" key="15">
    <source>
        <dbReference type="Proteomes" id="UP000440367"/>
    </source>
</evidence>
<evidence type="ECO:0000313" key="2">
    <source>
        <dbReference type="EMBL" id="KAE8943446.1"/>
    </source>
</evidence>
<dbReference type="Proteomes" id="UP000437068">
    <property type="component" value="Unassembled WGS sequence"/>
</dbReference>
<dbReference type="EMBL" id="QXGC01002687">
    <property type="protein sequence ID" value="KAE9182952.1"/>
    <property type="molecule type" value="Genomic_DNA"/>
</dbReference>
<evidence type="ECO:0000313" key="14">
    <source>
        <dbReference type="Proteomes" id="UP000437068"/>
    </source>
</evidence>
<sequence length="66" mass="7023">MRLRRIRSTLGAVGLALPSELLVASTGVYCLNKPLQTVLSVCPPHCENLPSFCGAKRPTTTGPTKT</sequence>
<dbReference type="Proteomes" id="UP000433483">
    <property type="component" value="Unassembled WGS sequence"/>
</dbReference>
<dbReference type="Proteomes" id="UP000440732">
    <property type="component" value="Unassembled WGS sequence"/>
</dbReference>
<evidence type="ECO:0000313" key="21">
    <source>
        <dbReference type="Proteomes" id="UP000488956"/>
    </source>
</evidence>
<evidence type="ECO:0000313" key="10">
    <source>
        <dbReference type="EMBL" id="KAE9280429.1"/>
    </source>
</evidence>
<proteinExistence type="predicted"/>
<dbReference type="OrthoDB" id="10271310at2759"/>
<evidence type="ECO:0000313" key="3">
    <source>
        <dbReference type="EMBL" id="KAE8975810.1"/>
    </source>
</evidence>
<dbReference type="Proteomes" id="UP000488956">
    <property type="component" value="Unassembled WGS sequence"/>
</dbReference>
<dbReference type="EMBL" id="QXFX01001018">
    <property type="protein sequence ID" value="KAE9098498.1"/>
    <property type="molecule type" value="Genomic_DNA"/>
</dbReference>
<evidence type="ECO:0000313" key="17">
    <source>
        <dbReference type="Proteomes" id="UP000441208"/>
    </source>
</evidence>
<feature type="signal peptide" evidence="1">
    <location>
        <begin position="1"/>
        <end position="24"/>
    </location>
</feature>
<dbReference type="Proteomes" id="UP000486351">
    <property type="component" value="Unassembled WGS sequence"/>
</dbReference>
<dbReference type="EMBL" id="QXGB01002428">
    <property type="protein sequence ID" value="KAE9178073.1"/>
    <property type="molecule type" value="Genomic_DNA"/>
</dbReference>
<comment type="caution">
    <text evidence="2">The sequence shown here is derived from an EMBL/GenBank/DDBJ whole genome shotgun (WGS) entry which is preliminary data.</text>
</comment>
<dbReference type="Proteomes" id="UP000429523">
    <property type="component" value="Unassembled WGS sequence"/>
</dbReference>
<evidence type="ECO:0000313" key="8">
    <source>
        <dbReference type="EMBL" id="KAE9182952.1"/>
    </source>
</evidence>
<evidence type="ECO:0000313" key="13">
    <source>
        <dbReference type="Proteomes" id="UP000433483"/>
    </source>
</evidence>